<evidence type="ECO:0000256" key="5">
    <source>
        <dbReference type="ARBA" id="ARBA00022598"/>
    </source>
</evidence>
<dbReference type="UniPathway" id="UPA00219"/>
<keyword evidence="8 14" id="KW-0067">ATP-binding</keyword>
<dbReference type="InterPro" id="IPR005758">
    <property type="entry name" value="UDP-N-AcMur_Ala_ligase_MurC"/>
</dbReference>
<dbReference type="Pfam" id="PF01225">
    <property type="entry name" value="Mur_ligase"/>
    <property type="match status" value="1"/>
</dbReference>
<keyword evidence="11 14" id="KW-0131">Cell cycle</keyword>
<sequence>MTDPQLSNPVAGADQAHTAKAPTDLAGHAFHLIGVGGAGMSVVAQILAARGATVTGSDAHGGDAFEQLRQQGLKVHLGHAAANVPEAATVVVSTAIKETNPELRAARERGQEVIHRSQALALAARGRDFVAVAGAHGKTTTSGMLAQALSSAGQDPSFAIGGVVRSLHTGAHFGAGRAFVAEADESDRSFLNYAPTVEIVTNIEPDHLDNYGTPEAFAAAFVDFAARLVPGGLLIACADDPGALDLARTAAAAGTRVTTYGTTTPADIPGGPVPGAAHVRVEVIARSATGTQASLTRWDADAVATGSGPSSQPVSLELSLPGDHVALDAAAAWEAGCELGVQATAMARALSEFGGTGRRFEERGEAAGVRVIDDYAHHPTEIEALLVAAREVADARGGRVVALFQPHLFSRTRNFADRFGAALGGADRVIVTAIYPAREAQADFPDVTGQIVVDRIPGDARYIADPYAAARAAAAAAQPGDLILTIGAGDVTRLGPVILEALAERSASA</sequence>
<gene>
    <name evidence="14" type="primary">murC</name>
    <name evidence="18" type="ORF">AAM4_1205</name>
</gene>
<dbReference type="Gene3D" id="3.90.190.20">
    <property type="entry name" value="Mur ligase, C-terminal domain"/>
    <property type="match status" value="1"/>
</dbReference>
<feature type="domain" description="Mur ligase N-terminal catalytic" evidence="15">
    <location>
        <begin position="30"/>
        <end position="126"/>
    </location>
</feature>
<keyword evidence="6 14" id="KW-0132">Cell division</keyword>
<dbReference type="Pfam" id="PF02875">
    <property type="entry name" value="Mur_ligase_C"/>
    <property type="match status" value="1"/>
</dbReference>
<dbReference type="InterPro" id="IPR050061">
    <property type="entry name" value="MurCDEF_pg_biosynth"/>
</dbReference>
<evidence type="ECO:0000256" key="11">
    <source>
        <dbReference type="ARBA" id="ARBA00023306"/>
    </source>
</evidence>
<evidence type="ECO:0000256" key="4">
    <source>
        <dbReference type="ARBA" id="ARBA00022490"/>
    </source>
</evidence>
<evidence type="ECO:0000256" key="13">
    <source>
        <dbReference type="ARBA" id="ARBA00047833"/>
    </source>
</evidence>
<dbReference type="EC" id="6.3.2.8" evidence="3 14"/>
<dbReference type="InterPro" id="IPR036615">
    <property type="entry name" value="Mur_ligase_C_dom_sf"/>
</dbReference>
<dbReference type="SUPFAM" id="SSF53623">
    <property type="entry name" value="MurD-like peptide ligases, catalytic domain"/>
    <property type="match status" value="1"/>
</dbReference>
<dbReference type="InterPro" id="IPR013221">
    <property type="entry name" value="Mur_ligase_cen"/>
</dbReference>
<keyword evidence="10 14" id="KW-0573">Peptidoglycan synthesis</keyword>
<dbReference type="SUPFAM" id="SSF53244">
    <property type="entry name" value="MurD-like peptide ligases, peptide-binding domain"/>
    <property type="match status" value="1"/>
</dbReference>
<feature type="domain" description="Mur ligase central" evidence="17">
    <location>
        <begin position="132"/>
        <end position="333"/>
    </location>
</feature>
<evidence type="ECO:0000256" key="7">
    <source>
        <dbReference type="ARBA" id="ARBA00022741"/>
    </source>
</evidence>
<dbReference type="GO" id="GO:0009252">
    <property type="term" value="P:peptidoglycan biosynthetic process"/>
    <property type="evidence" value="ECO:0007669"/>
    <property type="project" value="UniProtKB-UniRule"/>
</dbReference>
<evidence type="ECO:0000256" key="2">
    <source>
        <dbReference type="ARBA" id="ARBA00004752"/>
    </source>
</evidence>
<comment type="function">
    <text evidence="14">Cell wall formation.</text>
</comment>
<evidence type="ECO:0000259" key="16">
    <source>
        <dbReference type="Pfam" id="PF02875"/>
    </source>
</evidence>
<dbReference type="Gene3D" id="3.40.1190.10">
    <property type="entry name" value="Mur-like, catalytic domain"/>
    <property type="match status" value="1"/>
</dbReference>
<dbReference type="PANTHER" id="PTHR43445">
    <property type="entry name" value="UDP-N-ACETYLMURAMATE--L-ALANINE LIGASE-RELATED"/>
    <property type="match status" value="1"/>
</dbReference>
<comment type="subcellular location">
    <subcellularLocation>
        <location evidence="1 14">Cytoplasm</location>
    </subcellularLocation>
</comment>
<dbReference type="GO" id="GO:0071555">
    <property type="term" value="P:cell wall organization"/>
    <property type="evidence" value="ECO:0007669"/>
    <property type="project" value="UniProtKB-KW"/>
</dbReference>
<comment type="catalytic activity">
    <reaction evidence="13 14">
        <text>UDP-N-acetyl-alpha-D-muramate + L-alanine + ATP = UDP-N-acetyl-alpha-D-muramoyl-L-alanine + ADP + phosphate + H(+)</text>
        <dbReference type="Rhea" id="RHEA:23372"/>
        <dbReference type="ChEBI" id="CHEBI:15378"/>
        <dbReference type="ChEBI" id="CHEBI:30616"/>
        <dbReference type="ChEBI" id="CHEBI:43474"/>
        <dbReference type="ChEBI" id="CHEBI:57972"/>
        <dbReference type="ChEBI" id="CHEBI:70757"/>
        <dbReference type="ChEBI" id="CHEBI:83898"/>
        <dbReference type="ChEBI" id="CHEBI:456216"/>
        <dbReference type="EC" id="6.3.2.8"/>
    </reaction>
</comment>
<dbReference type="NCBIfam" id="TIGR01082">
    <property type="entry name" value="murC"/>
    <property type="match status" value="1"/>
</dbReference>
<evidence type="ECO:0000259" key="17">
    <source>
        <dbReference type="Pfam" id="PF08245"/>
    </source>
</evidence>
<evidence type="ECO:0000256" key="3">
    <source>
        <dbReference type="ARBA" id="ARBA00012211"/>
    </source>
</evidence>
<evidence type="ECO:0000256" key="9">
    <source>
        <dbReference type="ARBA" id="ARBA00022960"/>
    </source>
</evidence>
<dbReference type="InterPro" id="IPR004101">
    <property type="entry name" value="Mur_ligase_C"/>
</dbReference>
<dbReference type="EMBL" id="LK995493">
    <property type="protein sequence ID" value="CED91037.1"/>
    <property type="molecule type" value="Genomic_DNA"/>
</dbReference>
<dbReference type="GO" id="GO:0008763">
    <property type="term" value="F:UDP-N-acetylmuramate-L-alanine ligase activity"/>
    <property type="evidence" value="ECO:0007669"/>
    <property type="project" value="UniProtKB-UniRule"/>
</dbReference>
<keyword evidence="7 14" id="KW-0547">Nucleotide-binding</keyword>
<organism evidence="18">
    <name type="scientific">Actinomyces succiniciruminis</name>
    <dbReference type="NCBI Taxonomy" id="1522002"/>
    <lineage>
        <taxon>Bacteria</taxon>
        <taxon>Bacillati</taxon>
        <taxon>Actinomycetota</taxon>
        <taxon>Actinomycetes</taxon>
        <taxon>Actinomycetales</taxon>
        <taxon>Actinomycetaceae</taxon>
        <taxon>Actinomyces</taxon>
    </lineage>
</organism>
<evidence type="ECO:0000259" key="15">
    <source>
        <dbReference type="Pfam" id="PF01225"/>
    </source>
</evidence>
<evidence type="ECO:0000256" key="6">
    <source>
        <dbReference type="ARBA" id="ARBA00022618"/>
    </source>
</evidence>
<evidence type="ECO:0000256" key="14">
    <source>
        <dbReference type="HAMAP-Rule" id="MF_00046"/>
    </source>
</evidence>
<dbReference type="GO" id="GO:0051301">
    <property type="term" value="P:cell division"/>
    <property type="evidence" value="ECO:0007669"/>
    <property type="project" value="UniProtKB-KW"/>
</dbReference>
<comment type="similarity">
    <text evidence="14">Belongs to the MurCDEF family.</text>
</comment>
<name>A0A1L7RB05_9ACTO</name>
<feature type="domain" description="Mur ligase C-terminal" evidence="16">
    <location>
        <begin position="358"/>
        <end position="489"/>
    </location>
</feature>
<feature type="binding site" evidence="14">
    <location>
        <begin position="134"/>
        <end position="140"/>
    </location>
    <ligand>
        <name>ATP</name>
        <dbReference type="ChEBI" id="CHEBI:30616"/>
    </ligand>
</feature>
<dbReference type="SUPFAM" id="SSF51984">
    <property type="entry name" value="MurCD N-terminal domain"/>
    <property type="match status" value="1"/>
</dbReference>
<dbReference type="AlphaFoldDB" id="A0A1L7RB05"/>
<keyword evidence="5 14" id="KW-0436">Ligase</keyword>
<evidence type="ECO:0000256" key="10">
    <source>
        <dbReference type="ARBA" id="ARBA00022984"/>
    </source>
</evidence>
<proteinExistence type="inferred from homology"/>
<evidence type="ECO:0000256" key="8">
    <source>
        <dbReference type="ARBA" id="ARBA00022840"/>
    </source>
</evidence>
<dbReference type="InterPro" id="IPR036565">
    <property type="entry name" value="Mur-like_cat_sf"/>
</dbReference>
<comment type="pathway">
    <text evidence="2 14">Cell wall biogenesis; peptidoglycan biosynthesis.</text>
</comment>
<keyword evidence="9 14" id="KW-0133">Cell shape</keyword>
<reference evidence="18" key="1">
    <citation type="submission" date="2014-07" db="EMBL/GenBank/DDBJ databases">
        <authorList>
            <person name="Zhang J.E."/>
            <person name="Yang H."/>
            <person name="Guo J."/>
            <person name="Deng Z."/>
            <person name="Luo H."/>
            <person name="Luo M."/>
            <person name="Zhao B."/>
        </authorList>
    </citation>
    <scope>NUCLEOTIDE SEQUENCE</scope>
    <source>
        <strain evidence="18">AM4</strain>
    </source>
</reference>
<dbReference type="PANTHER" id="PTHR43445:SF3">
    <property type="entry name" value="UDP-N-ACETYLMURAMATE--L-ALANINE LIGASE"/>
    <property type="match status" value="1"/>
</dbReference>
<dbReference type="HAMAP" id="MF_00046">
    <property type="entry name" value="MurC"/>
    <property type="match status" value="1"/>
</dbReference>
<dbReference type="GO" id="GO:0008360">
    <property type="term" value="P:regulation of cell shape"/>
    <property type="evidence" value="ECO:0007669"/>
    <property type="project" value="UniProtKB-KW"/>
</dbReference>
<dbReference type="InterPro" id="IPR000713">
    <property type="entry name" value="Mur_ligase_N"/>
</dbReference>
<dbReference type="GO" id="GO:0005524">
    <property type="term" value="F:ATP binding"/>
    <property type="evidence" value="ECO:0007669"/>
    <property type="project" value="UniProtKB-UniRule"/>
</dbReference>
<evidence type="ECO:0000256" key="1">
    <source>
        <dbReference type="ARBA" id="ARBA00004496"/>
    </source>
</evidence>
<dbReference type="RefSeq" id="WP_425306109.1">
    <property type="nucleotide sequence ID" value="NZ_LK995493.1"/>
</dbReference>
<evidence type="ECO:0000256" key="12">
    <source>
        <dbReference type="ARBA" id="ARBA00023316"/>
    </source>
</evidence>
<evidence type="ECO:0000313" key="18">
    <source>
        <dbReference type="EMBL" id="CED91037.1"/>
    </source>
</evidence>
<dbReference type="Gene3D" id="3.40.50.720">
    <property type="entry name" value="NAD(P)-binding Rossmann-like Domain"/>
    <property type="match status" value="1"/>
</dbReference>
<dbReference type="GO" id="GO:0005737">
    <property type="term" value="C:cytoplasm"/>
    <property type="evidence" value="ECO:0007669"/>
    <property type="project" value="UniProtKB-SubCell"/>
</dbReference>
<protein>
    <recommendedName>
        <fullName evidence="3 14">UDP-N-acetylmuramate--L-alanine ligase</fullName>
        <ecNumber evidence="3 14">6.3.2.8</ecNumber>
    </recommendedName>
    <alternativeName>
        <fullName evidence="14">UDP-N-acetylmuramoyl-L-alanine synthetase</fullName>
    </alternativeName>
</protein>
<accession>A0A1L7RB05</accession>
<keyword evidence="12 14" id="KW-0961">Cell wall biogenesis/degradation</keyword>
<keyword evidence="4 14" id="KW-0963">Cytoplasm</keyword>
<dbReference type="Pfam" id="PF08245">
    <property type="entry name" value="Mur_ligase_M"/>
    <property type="match status" value="1"/>
</dbReference>